<dbReference type="KEGG" id="dao:Desac_1927"/>
<dbReference type="Pfam" id="PF18731">
    <property type="entry name" value="HEPN_Swt1"/>
    <property type="match status" value="1"/>
</dbReference>
<dbReference type="EMBL" id="CP002629">
    <property type="protein sequence ID" value="AEB09762.1"/>
    <property type="molecule type" value="Genomic_DNA"/>
</dbReference>
<dbReference type="RefSeq" id="WP_013706871.1">
    <property type="nucleotide sequence ID" value="NC_015388.1"/>
</dbReference>
<evidence type="ECO:0000313" key="3">
    <source>
        <dbReference type="Proteomes" id="UP000000483"/>
    </source>
</evidence>
<dbReference type="InterPro" id="IPR041650">
    <property type="entry name" value="HEPN_Swt1"/>
</dbReference>
<dbReference type="Proteomes" id="UP000000483">
    <property type="component" value="Chromosome"/>
</dbReference>
<dbReference type="Gene3D" id="3.40.50.300">
    <property type="entry name" value="P-loop containing nucleotide triphosphate hydrolases"/>
    <property type="match status" value="1"/>
</dbReference>
<dbReference type="PANTHER" id="PTHR34301:SF8">
    <property type="entry name" value="ATPASE DOMAIN-CONTAINING PROTEIN"/>
    <property type="match status" value="1"/>
</dbReference>
<evidence type="ECO:0000259" key="1">
    <source>
        <dbReference type="Pfam" id="PF18731"/>
    </source>
</evidence>
<reference evidence="2 3" key="1">
    <citation type="journal article" date="2011" name="Stand. Genomic Sci.">
        <title>Complete genome sequence of the acetate-degrading sulfate reducer Desulfobacca acetoxidans type strain (ASRB2).</title>
        <authorList>
            <person name="Goker M."/>
            <person name="Teshima H."/>
            <person name="Lapidus A."/>
            <person name="Nolan M."/>
            <person name="Lucas S."/>
            <person name="Hammon N."/>
            <person name="Deshpande S."/>
            <person name="Cheng J.F."/>
            <person name="Tapia R."/>
            <person name="Han C."/>
            <person name="Goodwin L."/>
            <person name="Pitluck S."/>
            <person name="Huntemann M."/>
            <person name="Liolios K."/>
            <person name="Ivanova N."/>
            <person name="Pagani I."/>
            <person name="Mavromatis K."/>
            <person name="Ovchinikova G."/>
            <person name="Pati A."/>
            <person name="Chen A."/>
            <person name="Palaniappan K."/>
            <person name="Land M."/>
            <person name="Hauser L."/>
            <person name="Brambilla E.M."/>
            <person name="Rohde M."/>
            <person name="Spring S."/>
            <person name="Detter J.C."/>
            <person name="Woyke T."/>
            <person name="Bristow J."/>
            <person name="Eisen J.A."/>
            <person name="Markowitz V."/>
            <person name="Hugenholtz P."/>
            <person name="Kyrpides N.C."/>
            <person name="Klenk H.P."/>
        </authorList>
    </citation>
    <scope>NUCLEOTIDE SEQUENCE [LARGE SCALE GENOMIC DNA]</scope>
    <source>
        <strain evidence="3">ATCC 700848 / DSM 11109 / ASRB2</strain>
    </source>
</reference>
<evidence type="ECO:0000313" key="2">
    <source>
        <dbReference type="EMBL" id="AEB09762.1"/>
    </source>
</evidence>
<protein>
    <recommendedName>
        <fullName evidence="1">Swt1-like HEPN domain-containing protein</fullName>
    </recommendedName>
</protein>
<keyword evidence="3" id="KW-1185">Reference proteome</keyword>
<sequence>MSSYFENPFSDYGGIVSGNRFIGRRESLEAIENRVIRPFESGNLAIIGDYRIGKSSLVYKATMERRIDLQAKNMLPIWINLATYDRAAIFFRSLVTSCYDEMDDLGLVTDTIKVAANRALEDELSWGEGYRRIQRYFEKVRQYGYRIIFILDEFDHARLLFKGDISGFQGLRELSYRPEWRVTFITTSRRSLREIELQTKAISTLDGIFHKHYLGMFNQEDLQQYFKCFSNVGINMTTDQQEDLNIICGGHPYLLEMIGYELVEALRENQGIDIDKAALRVRGSFLDHYDHMINILKEDGTLDKMLQILFGPVFDVKQTDAEELLRYSLILVSDQGEYVAFSKHFQDYLKMIERQSDLWSLWRETEITLRNFITNTMIKKYGDNWVEKLLKARPHLKNIFEQCQVAQKKEEKTFGSRASNSLLDFSYPKDLFAIIFAEWDVFKSIMGKDTKYWNPHSNLLAKIRTPLAHNRDAALYEHERDLAGGYCKELLKKITAVR</sequence>
<dbReference type="InterPro" id="IPR027417">
    <property type="entry name" value="P-loop_NTPase"/>
</dbReference>
<dbReference type="AlphaFoldDB" id="F2ND38"/>
<dbReference type="SUPFAM" id="SSF52540">
    <property type="entry name" value="P-loop containing nucleoside triphosphate hydrolases"/>
    <property type="match status" value="1"/>
</dbReference>
<accession>F2ND38</accession>
<proteinExistence type="predicted"/>
<dbReference type="OrthoDB" id="5406071at2"/>
<name>F2ND38_DESAR</name>
<dbReference type="PANTHER" id="PTHR34301">
    <property type="entry name" value="DNA-BINDING PROTEIN-RELATED"/>
    <property type="match status" value="1"/>
</dbReference>
<dbReference type="STRING" id="880072.Desac_1927"/>
<reference evidence="3" key="2">
    <citation type="submission" date="2011-03" db="EMBL/GenBank/DDBJ databases">
        <title>The complete genome of Desulfobacca acetoxidans DSM 11109.</title>
        <authorList>
            <consortium name="US DOE Joint Genome Institute (JGI-PGF)"/>
            <person name="Lucas S."/>
            <person name="Copeland A."/>
            <person name="Lapidus A."/>
            <person name="Bruce D."/>
            <person name="Goodwin L."/>
            <person name="Pitluck S."/>
            <person name="Peters L."/>
            <person name="Kyrpides N."/>
            <person name="Mavromatis K."/>
            <person name="Ivanova N."/>
            <person name="Ovchinnikova G."/>
            <person name="Teshima H."/>
            <person name="Detter J.C."/>
            <person name="Han C."/>
            <person name="Land M."/>
            <person name="Hauser L."/>
            <person name="Markowitz V."/>
            <person name="Cheng J.-F."/>
            <person name="Hugenholtz P."/>
            <person name="Woyke T."/>
            <person name="Wu D."/>
            <person name="Spring S."/>
            <person name="Schueler E."/>
            <person name="Brambilla E."/>
            <person name="Klenk H.-P."/>
            <person name="Eisen J.A."/>
        </authorList>
    </citation>
    <scope>NUCLEOTIDE SEQUENCE [LARGE SCALE GENOMIC DNA]</scope>
    <source>
        <strain evidence="3">ATCC 700848 / DSM 11109 / ASRB2</strain>
    </source>
</reference>
<organism evidence="2 3">
    <name type="scientific">Desulfobacca acetoxidans (strain ATCC 700848 / DSM 11109 / ASRB2)</name>
    <dbReference type="NCBI Taxonomy" id="880072"/>
    <lineage>
        <taxon>Bacteria</taxon>
        <taxon>Pseudomonadati</taxon>
        <taxon>Thermodesulfobacteriota</taxon>
        <taxon>Desulfobaccia</taxon>
        <taxon>Desulfobaccales</taxon>
        <taxon>Desulfobaccaceae</taxon>
        <taxon>Desulfobacca</taxon>
    </lineage>
</organism>
<feature type="domain" description="Swt1-like HEPN" evidence="1">
    <location>
        <begin position="368"/>
        <end position="492"/>
    </location>
</feature>
<dbReference type="eggNOG" id="COG1672">
    <property type="taxonomic scope" value="Bacteria"/>
</dbReference>
<dbReference type="HOGENOM" id="CLU_557430_0_0_7"/>
<gene>
    <name evidence="2" type="ordered locus">Desac_1927</name>
</gene>